<accession>A0A3E2H3Y5</accession>
<feature type="region of interest" description="Disordered" evidence="1">
    <location>
        <begin position="572"/>
        <end position="595"/>
    </location>
</feature>
<dbReference type="PROSITE" id="PS50181">
    <property type="entry name" value="FBOX"/>
    <property type="match status" value="1"/>
</dbReference>
<dbReference type="OrthoDB" id="3257981at2759"/>
<proteinExistence type="predicted"/>
<dbReference type="OMA" id="ISACIRH"/>
<dbReference type="Proteomes" id="UP000258309">
    <property type="component" value="Unassembled WGS sequence"/>
</dbReference>
<protein>
    <recommendedName>
        <fullName evidence="2">F-box domain-containing protein</fullName>
    </recommendedName>
</protein>
<keyword evidence="4" id="KW-1185">Reference proteome</keyword>
<dbReference type="EMBL" id="NCSJ02000176">
    <property type="protein sequence ID" value="RFU28085.1"/>
    <property type="molecule type" value="Genomic_DNA"/>
</dbReference>
<feature type="non-terminal residue" evidence="3">
    <location>
        <position position="595"/>
    </location>
</feature>
<feature type="domain" description="F-box" evidence="2">
    <location>
        <begin position="27"/>
        <end position="72"/>
    </location>
</feature>
<dbReference type="SUPFAM" id="SSF81383">
    <property type="entry name" value="F-box domain"/>
    <property type="match status" value="1"/>
</dbReference>
<dbReference type="InterPro" id="IPR001810">
    <property type="entry name" value="F-box_dom"/>
</dbReference>
<dbReference type="Pfam" id="PF00646">
    <property type="entry name" value="F-box"/>
    <property type="match status" value="1"/>
</dbReference>
<dbReference type="SUPFAM" id="SSF52047">
    <property type="entry name" value="RNI-like"/>
    <property type="match status" value="1"/>
</dbReference>
<comment type="caution">
    <text evidence="3">The sequence shown here is derived from an EMBL/GenBank/DDBJ whole genome shotgun (WGS) entry which is preliminary data.</text>
</comment>
<dbReference type="CDD" id="cd09917">
    <property type="entry name" value="F-box_SF"/>
    <property type="match status" value="1"/>
</dbReference>
<evidence type="ECO:0000313" key="4">
    <source>
        <dbReference type="Proteomes" id="UP000258309"/>
    </source>
</evidence>
<gene>
    <name evidence="3" type="ORF">B7463_g8242</name>
</gene>
<name>A0A3E2H3Y5_SCYLI</name>
<sequence length="595" mass="68133">MTTNTPFYKLKAVGFDDVLEHRRPRAASALFDLPVEILRLIFESVESSSLAALALVNRDCCQLARSRQFVDVRVDYSNTSEALIRHLGSEIKEREMKVGFNLLPSLGACIRRLTVSIDVGTIRQRMGMQKAAFSNNHWHGLNLDEAEDSRWKSIFTAINESYLPLVQAIICSNKTLPHLDTLDWRQPSYLSQDFYNALACSSIQHLKLCHPINKTFKISLSPPRWPLRTLHLELASELQEKETTAMLCASILRLCAPSLETLVWVHHRHNDRQTFGDSPLPKFPCLRNLHIQMLELADRSIMDAFLRSKLVNFNLLLETRLLNEALGSCGKISTLKAFSSSQPPFSFLRANTQLSKLDFDCAVFSSESLEIHVLPILSTFSNLTSLRISWPKSCSLLPETGLRLMGNLHTIKQLCISCGRLRDWRRTWKVDHTAIRQHLSPLRYLQRLALIGDTYSLRADSLNSERYYVDTFATESDLGYSGVPLDGVPSRIRRLMLDPKLGKPFWEKRHKEMMLAEGKQYIDVFPGLEWIYLGQRVMCIQVDNSWMKSRRTVSMVEMTKKTANLNKMFGISPENHDRFRTRNVPSKDETDDITS</sequence>
<evidence type="ECO:0000259" key="2">
    <source>
        <dbReference type="PROSITE" id="PS50181"/>
    </source>
</evidence>
<feature type="compositionally biased region" description="Basic and acidic residues" evidence="1">
    <location>
        <begin position="574"/>
        <end position="588"/>
    </location>
</feature>
<evidence type="ECO:0000313" key="3">
    <source>
        <dbReference type="EMBL" id="RFU28085.1"/>
    </source>
</evidence>
<dbReference type="AlphaFoldDB" id="A0A3E2H3Y5"/>
<reference evidence="3 4" key="1">
    <citation type="submission" date="2018-05" db="EMBL/GenBank/DDBJ databases">
        <title>Draft genome sequence of Scytalidium lignicola DSM 105466, a ubiquitous saprotrophic fungus.</title>
        <authorList>
            <person name="Buettner E."/>
            <person name="Gebauer A.M."/>
            <person name="Hofrichter M."/>
            <person name="Liers C."/>
            <person name="Kellner H."/>
        </authorList>
    </citation>
    <scope>NUCLEOTIDE SEQUENCE [LARGE SCALE GENOMIC DNA]</scope>
    <source>
        <strain evidence="3 4">DSM 105466</strain>
    </source>
</reference>
<evidence type="ECO:0000256" key="1">
    <source>
        <dbReference type="SAM" id="MobiDB-lite"/>
    </source>
</evidence>
<organism evidence="3 4">
    <name type="scientific">Scytalidium lignicola</name>
    <name type="common">Hyphomycete</name>
    <dbReference type="NCBI Taxonomy" id="5539"/>
    <lineage>
        <taxon>Eukaryota</taxon>
        <taxon>Fungi</taxon>
        <taxon>Dikarya</taxon>
        <taxon>Ascomycota</taxon>
        <taxon>Pezizomycotina</taxon>
        <taxon>Leotiomycetes</taxon>
        <taxon>Leotiomycetes incertae sedis</taxon>
        <taxon>Scytalidium</taxon>
    </lineage>
</organism>
<dbReference type="InterPro" id="IPR036047">
    <property type="entry name" value="F-box-like_dom_sf"/>
</dbReference>
<feature type="non-terminal residue" evidence="3">
    <location>
        <position position="1"/>
    </location>
</feature>